<sequence>MGRNFGLYLVLELVVGLLTVDLVGNLVHATEFFESDTRNGVVHVVRVVREHGVVLDFLRRLVSELLLGTNEFHDERLRGFESLRDDVFVGLDATGLNEVPRTFGRFGLNHHDGDVVLAILARDNATGNDNVEDGECHLVDGRECNPGAVDEDHANTGDGTRERETRDLGRRAGGVDREGVVELTRCDREHGDDDLNLVAEAVDERRTQRAVDKTADEDRFGRGASFASEERAGDLARGVRTLFDVYGQREEVESFTRLLARAGRAKKHGFFVEICGYRTLRLLRKTARLESDDALAELTVIDNGLGKLDFGTFH</sequence>
<proteinExistence type="predicted"/>
<feature type="region of interest" description="Disordered" evidence="1">
    <location>
        <begin position="147"/>
        <end position="172"/>
    </location>
</feature>
<name>A0A6J7DWK2_9ZZZZ</name>
<feature type="compositionally biased region" description="Basic and acidic residues" evidence="1">
    <location>
        <begin position="150"/>
        <end position="172"/>
    </location>
</feature>
<accession>A0A6J7DWK2</accession>
<dbReference type="AlphaFoldDB" id="A0A6J7DWK2"/>
<gene>
    <name evidence="2" type="ORF">UFOPK3339_00941</name>
</gene>
<reference evidence="2" key="1">
    <citation type="submission" date="2020-05" db="EMBL/GenBank/DDBJ databases">
        <authorList>
            <person name="Chiriac C."/>
            <person name="Salcher M."/>
            <person name="Ghai R."/>
            <person name="Kavagutti S V."/>
        </authorList>
    </citation>
    <scope>NUCLEOTIDE SEQUENCE</scope>
</reference>
<dbReference type="EMBL" id="CAFBLF010000153">
    <property type="protein sequence ID" value="CAB4871823.1"/>
    <property type="molecule type" value="Genomic_DNA"/>
</dbReference>
<organism evidence="2">
    <name type="scientific">freshwater metagenome</name>
    <dbReference type="NCBI Taxonomy" id="449393"/>
    <lineage>
        <taxon>unclassified sequences</taxon>
        <taxon>metagenomes</taxon>
        <taxon>ecological metagenomes</taxon>
    </lineage>
</organism>
<evidence type="ECO:0000313" key="2">
    <source>
        <dbReference type="EMBL" id="CAB4871823.1"/>
    </source>
</evidence>
<protein>
    <submittedName>
        <fullName evidence="2">Unannotated protein</fullName>
    </submittedName>
</protein>
<evidence type="ECO:0000256" key="1">
    <source>
        <dbReference type="SAM" id="MobiDB-lite"/>
    </source>
</evidence>